<dbReference type="EMBL" id="MZNU01000261">
    <property type="protein sequence ID" value="OWP01714.1"/>
    <property type="molecule type" value="Genomic_DNA"/>
</dbReference>
<feature type="region of interest" description="Disordered" evidence="1">
    <location>
        <begin position="158"/>
        <end position="200"/>
    </location>
</feature>
<accession>A0A218Z1Z8</accession>
<proteinExistence type="predicted"/>
<feature type="compositionally biased region" description="Polar residues" evidence="1">
    <location>
        <begin position="12"/>
        <end position="31"/>
    </location>
</feature>
<protein>
    <submittedName>
        <fullName evidence="2">Uncharacterized protein</fullName>
    </submittedName>
</protein>
<evidence type="ECO:0000313" key="2">
    <source>
        <dbReference type="EMBL" id="OWP01714.1"/>
    </source>
</evidence>
<comment type="caution">
    <text evidence="2">The sequence shown here is derived from an EMBL/GenBank/DDBJ whole genome shotgun (WGS) entry which is preliminary data.</text>
</comment>
<dbReference type="AlphaFoldDB" id="A0A218Z1Z8"/>
<sequence>MRQKPSRRGGLCTQQLPPSRQTLQITTSPAATRTHGPAQDEDPTPTAIPRGASFQNITPRDASPSSQEGSPPRRPCWPPDGEQSVPLVRVPRAMEWMTDSVYERLSCLPGTIQNTIRKIQNTLVAPDATRSSPPARNFSLFFSPRFPSYGVRDTFTRRRFPLQHPQDRGREIPAGPQSSPVPSRRPLSQGPPEPLPARQSSLVLLQKVSRTALGAGHSVDDVASMWTLKTRPSV</sequence>
<dbReference type="InParanoid" id="A0A218Z1Z8"/>
<feature type="compositionally biased region" description="Polar residues" evidence="1">
    <location>
        <begin position="53"/>
        <end position="69"/>
    </location>
</feature>
<feature type="region of interest" description="Disordered" evidence="1">
    <location>
        <begin position="1"/>
        <end position="84"/>
    </location>
</feature>
<gene>
    <name evidence="2" type="ORF">B2J93_2427</name>
</gene>
<dbReference type="Proteomes" id="UP000242519">
    <property type="component" value="Unassembled WGS sequence"/>
</dbReference>
<keyword evidence="3" id="KW-1185">Reference proteome</keyword>
<reference evidence="2 3" key="1">
    <citation type="submission" date="2017-04" db="EMBL/GenBank/DDBJ databases">
        <title>Draft genome sequence of Marssonina coronaria NL1: causal agent of apple blotch.</title>
        <authorList>
            <person name="Cheng Q."/>
        </authorList>
    </citation>
    <scope>NUCLEOTIDE SEQUENCE [LARGE SCALE GENOMIC DNA]</scope>
    <source>
        <strain evidence="2 3">NL1</strain>
    </source>
</reference>
<evidence type="ECO:0000313" key="3">
    <source>
        <dbReference type="Proteomes" id="UP000242519"/>
    </source>
</evidence>
<name>A0A218Z1Z8_9HELO</name>
<organism evidence="2 3">
    <name type="scientific">Diplocarpon coronariae</name>
    <dbReference type="NCBI Taxonomy" id="2795749"/>
    <lineage>
        <taxon>Eukaryota</taxon>
        <taxon>Fungi</taxon>
        <taxon>Dikarya</taxon>
        <taxon>Ascomycota</taxon>
        <taxon>Pezizomycotina</taxon>
        <taxon>Leotiomycetes</taxon>
        <taxon>Helotiales</taxon>
        <taxon>Drepanopezizaceae</taxon>
        <taxon>Diplocarpon</taxon>
    </lineage>
</organism>
<evidence type="ECO:0000256" key="1">
    <source>
        <dbReference type="SAM" id="MobiDB-lite"/>
    </source>
</evidence>